<feature type="transmembrane region" description="Helical" evidence="8">
    <location>
        <begin position="230"/>
        <end position="250"/>
    </location>
</feature>
<dbReference type="CDD" id="cd12821">
    <property type="entry name" value="EcCorA_ZntB-like"/>
    <property type="match status" value="1"/>
</dbReference>
<evidence type="ECO:0000256" key="5">
    <source>
        <dbReference type="ARBA" id="ARBA00022692"/>
    </source>
</evidence>
<evidence type="ECO:0000256" key="6">
    <source>
        <dbReference type="ARBA" id="ARBA00022989"/>
    </source>
</evidence>
<keyword evidence="6 8" id="KW-1133">Transmembrane helix</keyword>
<feature type="transmembrane region" description="Helical" evidence="8">
    <location>
        <begin position="262"/>
        <end position="282"/>
    </location>
</feature>
<dbReference type="Proteomes" id="UP001243286">
    <property type="component" value="Unassembled WGS sequence"/>
</dbReference>
<dbReference type="InterPro" id="IPR045861">
    <property type="entry name" value="CorA_cytoplasmic_dom"/>
</dbReference>
<keyword evidence="5 8" id="KW-0812">Transmembrane</keyword>
<evidence type="ECO:0000313" key="10">
    <source>
        <dbReference type="Proteomes" id="UP001243286"/>
    </source>
</evidence>
<comment type="caution">
    <text evidence="9">The sequence shown here is derived from an EMBL/GenBank/DDBJ whole genome shotgun (WGS) entry which is preliminary data.</text>
</comment>
<comment type="subcellular location">
    <subcellularLocation>
        <location evidence="1">Cell membrane</location>
        <topology evidence="1">Multi-pass membrane protein</topology>
    </subcellularLocation>
</comment>
<keyword evidence="10" id="KW-1185">Reference proteome</keyword>
<comment type="similarity">
    <text evidence="2">Belongs to the CorA metal ion transporter (MIT) (TC 1.A.35) family.</text>
</comment>
<sequence>MESNLRFNWHRYPTLAAYEKHFSQLEHTTSSKLDWLTELRTKDMNFTRVELDVLYGSIVTWQNPDDKSDRRSICYYVSPTELITIGLSDHTVSLVKPYQATTPFEAFYSILALQMNTYFNGIDAFETELFLRQDELRGSIDENSLDSIFGLRDTIENWSDLIVPFRELVLAGPEAFIRQTTYSDAFAFRLAEKRVERLLMLIEHYQKDIEVLLDLSTTVSNFRGNEIMKALTIFTAVATPMMALGAIWGMNFKNMPELDWKYGYASSLFLIFLTTGGIFYWMKRRGWLGALVRMPNKKSSVKK</sequence>
<dbReference type="SUPFAM" id="SSF144083">
    <property type="entry name" value="Magnesium transport protein CorA, transmembrane region"/>
    <property type="match status" value="1"/>
</dbReference>
<accession>A0ABT6R3R2</accession>
<keyword evidence="3" id="KW-0813">Transport</keyword>
<dbReference type="EMBL" id="JASBQV010000018">
    <property type="protein sequence ID" value="MDI3235596.1"/>
    <property type="molecule type" value="Genomic_DNA"/>
</dbReference>
<evidence type="ECO:0000256" key="1">
    <source>
        <dbReference type="ARBA" id="ARBA00004651"/>
    </source>
</evidence>
<reference evidence="9 10" key="1">
    <citation type="submission" date="2023-04" db="EMBL/GenBank/DDBJ databases">
        <title>Antarctic isolates genomes.</title>
        <authorList>
            <person name="Dimov S.G."/>
        </authorList>
    </citation>
    <scope>NUCLEOTIDE SEQUENCE [LARGE SCALE GENOMIC DNA]</scope>
    <source>
        <strain evidence="9 10">AL19</strain>
    </source>
</reference>
<evidence type="ECO:0000256" key="3">
    <source>
        <dbReference type="ARBA" id="ARBA00022448"/>
    </source>
</evidence>
<dbReference type="Gene3D" id="1.20.58.340">
    <property type="entry name" value="Magnesium transport protein CorA, transmembrane region"/>
    <property type="match status" value="2"/>
</dbReference>
<keyword evidence="7 8" id="KW-0472">Membrane</keyword>
<evidence type="ECO:0000256" key="8">
    <source>
        <dbReference type="SAM" id="Phobius"/>
    </source>
</evidence>
<dbReference type="InterPro" id="IPR002523">
    <property type="entry name" value="MgTranspt_CorA/ZnTranspt_ZntB"/>
</dbReference>
<evidence type="ECO:0000256" key="4">
    <source>
        <dbReference type="ARBA" id="ARBA00022475"/>
    </source>
</evidence>
<name>A0ABT6R3R2_9BACL</name>
<proteinExistence type="inferred from homology"/>
<dbReference type="SUPFAM" id="SSF143865">
    <property type="entry name" value="CorA soluble domain-like"/>
    <property type="match status" value="1"/>
</dbReference>
<evidence type="ECO:0000256" key="7">
    <source>
        <dbReference type="ARBA" id="ARBA00023136"/>
    </source>
</evidence>
<dbReference type="RefSeq" id="WP_282356659.1">
    <property type="nucleotide sequence ID" value="NZ_JASBQV010000018.1"/>
</dbReference>
<evidence type="ECO:0000256" key="2">
    <source>
        <dbReference type="ARBA" id="ARBA00009765"/>
    </source>
</evidence>
<evidence type="ECO:0000313" key="9">
    <source>
        <dbReference type="EMBL" id="MDI3235596.1"/>
    </source>
</evidence>
<dbReference type="PANTHER" id="PTHR46494:SF2">
    <property type="entry name" value="MAGNESIUM TRANSPORT PROTEIN CORA"/>
    <property type="match status" value="1"/>
</dbReference>
<dbReference type="Pfam" id="PF01544">
    <property type="entry name" value="CorA"/>
    <property type="match status" value="1"/>
</dbReference>
<protein>
    <submittedName>
        <fullName evidence="9">Magnesium transporter CorA family protein</fullName>
    </submittedName>
</protein>
<keyword evidence="4" id="KW-1003">Cell membrane</keyword>
<organism evidence="9 10">
    <name type="scientific">Exiguobacterium antarcticum</name>
    <dbReference type="NCBI Taxonomy" id="132920"/>
    <lineage>
        <taxon>Bacteria</taxon>
        <taxon>Bacillati</taxon>
        <taxon>Bacillota</taxon>
        <taxon>Bacilli</taxon>
        <taxon>Bacillales</taxon>
        <taxon>Bacillales Family XII. Incertae Sedis</taxon>
        <taxon>Exiguobacterium</taxon>
    </lineage>
</organism>
<gene>
    <name evidence="9" type="ORF">QK289_11320</name>
</gene>
<dbReference type="PANTHER" id="PTHR46494">
    <property type="entry name" value="CORA FAMILY METAL ION TRANSPORTER (EUROFUNG)"/>
    <property type="match status" value="1"/>
</dbReference>
<dbReference type="InterPro" id="IPR045863">
    <property type="entry name" value="CorA_TM1_TM2"/>
</dbReference>